<dbReference type="AlphaFoldDB" id="A0A0H3ZMZ6"/>
<dbReference type="EMBL" id="KP795544">
    <property type="protein sequence ID" value="AKN37653.1"/>
    <property type="molecule type" value="Genomic_DNA"/>
</dbReference>
<dbReference type="GO" id="GO:0003676">
    <property type="term" value="F:nucleic acid binding"/>
    <property type="evidence" value="ECO:0007669"/>
    <property type="project" value="InterPro"/>
</dbReference>
<dbReference type="SUPFAM" id="SSF53098">
    <property type="entry name" value="Ribonuclease H-like"/>
    <property type="match status" value="1"/>
</dbReference>
<proteinExistence type="predicted"/>
<dbReference type="InterPro" id="IPR033390">
    <property type="entry name" value="Rv2179c-like"/>
</dbReference>
<name>A0A0H3ZMZ6_VIBSP</name>
<accession>A0A0H3ZMZ6</accession>
<dbReference type="InterPro" id="IPR036397">
    <property type="entry name" value="RNaseH_sf"/>
</dbReference>
<evidence type="ECO:0000313" key="2">
    <source>
        <dbReference type="EMBL" id="AKN37653.1"/>
    </source>
</evidence>
<sequence length="203" mass="22980">MKTLEELNLSPLIAVGDIETLAKTPNAKIGAIGVVLVDVVEGREAGRFYTPVCLDSQPHRVEEQSTMEWWEQQREDHPEAYTQMYAEDIDRMSLSAALEALSAFLKSNFGDKKIQFMGNGPEFDNVILAHAYEEAELELPWHYAGNQSLRTVVWMGRVLRGVDPKYAGDFIGTKHHALHDAAHEARYLLDVFKHFRQPVSNAR</sequence>
<protein>
    <submittedName>
        <fullName evidence="2">Exodeoxyribonuclease VIII</fullName>
    </submittedName>
</protein>
<feature type="domain" description="3'-5' exoribonuclease Rv2179c-like" evidence="1">
    <location>
        <begin position="17"/>
        <end position="189"/>
    </location>
</feature>
<reference evidence="2" key="1">
    <citation type="journal article" date="2015" name="MBio">
        <title>Eco-Evolutionary Dynamics of Episomes among Ecologically Cohesive Bacterial Populations.</title>
        <authorList>
            <person name="Xue H."/>
            <person name="Cordero O.X."/>
            <person name="Camas F.M."/>
            <person name="Trimble W."/>
            <person name="Meyer F."/>
            <person name="Guglielmini J."/>
            <person name="Rocha E.P."/>
            <person name="Polz M.F."/>
        </authorList>
    </citation>
    <scope>NUCLEOTIDE SEQUENCE</scope>
    <source>
        <strain evidence="2">5S_214</strain>
    </source>
</reference>
<dbReference type="Pfam" id="PF16473">
    <property type="entry name" value="Rv2179c-like"/>
    <property type="match status" value="1"/>
</dbReference>
<dbReference type="InterPro" id="IPR012337">
    <property type="entry name" value="RNaseH-like_sf"/>
</dbReference>
<evidence type="ECO:0000259" key="1">
    <source>
        <dbReference type="Pfam" id="PF16473"/>
    </source>
</evidence>
<dbReference type="Gene3D" id="3.30.420.10">
    <property type="entry name" value="Ribonuclease H-like superfamily/Ribonuclease H"/>
    <property type="match status" value="1"/>
</dbReference>
<organism evidence="2">
    <name type="scientific">Vibrio splendidus</name>
    <dbReference type="NCBI Taxonomy" id="29497"/>
    <lineage>
        <taxon>Bacteria</taxon>
        <taxon>Pseudomonadati</taxon>
        <taxon>Pseudomonadota</taxon>
        <taxon>Gammaproteobacteria</taxon>
        <taxon>Vibrionales</taxon>
        <taxon>Vibrionaceae</taxon>
        <taxon>Vibrio</taxon>
    </lineage>
</organism>